<feature type="transmembrane region" description="Helical" evidence="7">
    <location>
        <begin position="454"/>
        <end position="473"/>
    </location>
</feature>
<evidence type="ECO:0000256" key="5">
    <source>
        <dbReference type="ARBA" id="ARBA00022989"/>
    </source>
</evidence>
<feature type="transmembrane region" description="Helical" evidence="7">
    <location>
        <begin position="347"/>
        <end position="373"/>
    </location>
</feature>
<evidence type="ECO:0000313" key="10">
    <source>
        <dbReference type="Proteomes" id="UP000579945"/>
    </source>
</evidence>
<organism evidence="9 10">
    <name type="scientific">Nonomuraea dietziae</name>
    <dbReference type="NCBI Taxonomy" id="65515"/>
    <lineage>
        <taxon>Bacteria</taxon>
        <taxon>Bacillati</taxon>
        <taxon>Actinomycetota</taxon>
        <taxon>Actinomycetes</taxon>
        <taxon>Streptosporangiales</taxon>
        <taxon>Streptosporangiaceae</taxon>
        <taxon>Nonomuraea</taxon>
    </lineage>
</organism>
<dbReference type="InterPro" id="IPR036259">
    <property type="entry name" value="MFS_trans_sf"/>
</dbReference>
<keyword evidence="6 7" id="KW-0472">Membrane</keyword>
<evidence type="ECO:0000256" key="2">
    <source>
        <dbReference type="ARBA" id="ARBA00022448"/>
    </source>
</evidence>
<dbReference type="Proteomes" id="UP000579945">
    <property type="component" value="Unassembled WGS sequence"/>
</dbReference>
<keyword evidence="3" id="KW-1003">Cell membrane</keyword>
<sequence length="488" mass="50217">MNTKWIGLAVLALPTLLISIDVFVLLLALPHLSAELGAGSTEQLWIMDIYGFMLAGFLITMGTLGDRIGRRRLLLIGATAFGLASVLAAFSTSPAMLIAARALLGVAGATIAPSTLALISNMFTDPRQRATAISVWLVCFMSGAVVGPLVGGLLLEHFWWGAVFLLGVPVMALLLALGPALLPEYRDTAAGRLDLASVALSLAAILPVIYGLKELAKDGLRAAPLLAIGMGLAFGSAFVRRQRLLPDPLLDLRLFASRAFTASLGAMMSGTLLMGALMMFITQYFQLVGGLSPFVAGLWMLPAVAASGVAFLLSPFVARRVRPAYAIAGGMMVSIAGLLLISQAEGLVAVAAGFALINLGAGPMVVLGTDLVVGSAPPSRAGSAAALNETSGEFGFALGIAVLGSIGTAVYRAALPADAGEAVRESLAVAVATGLDPVRLEPARAAFTTGMHTVAGISAVLLLGVAVLTAVLLRQIDPLREKTPEQVA</sequence>
<evidence type="ECO:0000259" key="8">
    <source>
        <dbReference type="PROSITE" id="PS50850"/>
    </source>
</evidence>
<dbReference type="InterPro" id="IPR011701">
    <property type="entry name" value="MFS"/>
</dbReference>
<feature type="transmembrane region" description="Helical" evidence="7">
    <location>
        <begin position="44"/>
        <end position="61"/>
    </location>
</feature>
<evidence type="ECO:0000256" key="3">
    <source>
        <dbReference type="ARBA" id="ARBA00022475"/>
    </source>
</evidence>
<protein>
    <submittedName>
        <fullName evidence="9">DHA2 family multidrug resistance protein-like MFS transporter</fullName>
    </submittedName>
</protein>
<feature type="transmembrane region" description="Helical" evidence="7">
    <location>
        <begin position="394"/>
        <end position="414"/>
    </location>
</feature>
<evidence type="ECO:0000313" key="9">
    <source>
        <dbReference type="EMBL" id="MBB3730793.1"/>
    </source>
</evidence>
<proteinExistence type="predicted"/>
<gene>
    <name evidence="9" type="ORF">FHR33_006653</name>
</gene>
<evidence type="ECO:0000256" key="4">
    <source>
        <dbReference type="ARBA" id="ARBA00022692"/>
    </source>
</evidence>
<dbReference type="PROSITE" id="PS50850">
    <property type="entry name" value="MFS"/>
    <property type="match status" value="1"/>
</dbReference>
<feature type="transmembrane region" description="Helical" evidence="7">
    <location>
        <begin position="291"/>
        <end position="312"/>
    </location>
</feature>
<dbReference type="PANTHER" id="PTHR42718:SF47">
    <property type="entry name" value="METHYL VIOLOGEN RESISTANCE PROTEIN SMVA"/>
    <property type="match status" value="1"/>
</dbReference>
<feature type="transmembrane region" description="Helical" evidence="7">
    <location>
        <begin position="7"/>
        <end position="32"/>
    </location>
</feature>
<evidence type="ECO:0000256" key="1">
    <source>
        <dbReference type="ARBA" id="ARBA00004651"/>
    </source>
</evidence>
<dbReference type="EMBL" id="JACIBV010000001">
    <property type="protein sequence ID" value="MBB3730793.1"/>
    <property type="molecule type" value="Genomic_DNA"/>
</dbReference>
<feature type="transmembrane region" description="Helical" evidence="7">
    <location>
        <begin position="157"/>
        <end position="181"/>
    </location>
</feature>
<feature type="transmembrane region" description="Helical" evidence="7">
    <location>
        <begin position="98"/>
        <end position="119"/>
    </location>
</feature>
<comment type="subcellular location">
    <subcellularLocation>
        <location evidence="1">Cell membrane</location>
        <topology evidence="1">Multi-pass membrane protein</topology>
    </subcellularLocation>
</comment>
<feature type="transmembrane region" description="Helical" evidence="7">
    <location>
        <begin position="193"/>
        <end position="210"/>
    </location>
</feature>
<dbReference type="GO" id="GO:0022857">
    <property type="term" value="F:transmembrane transporter activity"/>
    <property type="evidence" value="ECO:0007669"/>
    <property type="project" value="InterPro"/>
</dbReference>
<keyword evidence="5 7" id="KW-1133">Transmembrane helix</keyword>
<accession>A0A7W5YDR5</accession>
<evidence type="ECO:0000256" key="6">
    <source>
        <dbReference type="ARBA" id="ARBA00023136"/>
    </source>
</evidence>
<dbReference type="CDD" id="cd17321">
    <property type="entry name" value="MFS_MMR_MDR_like"/>
    <property type="match status" value="1"/>
</dbReference>
<feature type="transmembrane region" description="Helical" evidence="7">
    <location>
        <begin position="324"/>
        <end position="341"/>
    </location>
</feature>
<dbReference type="Gene3D" id="1.20.1250.20">
    <property type="entry name" value="MFS general substrate transporter like domains"/>
    <property type="match status" value="1"/>
</dbReference>
<dbReference type="GO" id="GO:0005886">
    <property type="term" value="C:plasma membrane"/>
    <property type="evidence" value="ECO:0007669"/>
    <property type="project" value="UniProtKB-SubCell"/>
</dbReference>
<feature type="transmembrane region" description="Helical" evidence="7">
    <location>
        <begin position="222"/>
        <end position="239"/>
    </location>
</feature>
<feature type="transmembrane region" description="Helical" evidence="7">
    <location>
        <begin position="73"/>
        <end position="92"/>
    </location>
</feature>
<feature type="transmembrane region" description="Helical" evidence="7">
    <location>
        <begin position="260"/>
        <end position="285"/>
    </location>
</feature>
<dbReference type="SUPFAM" id="SSF103473">
    <property type="entry name" value="MFS general substrate transporter"/>
    <property type="match status" value="1"/>
</dbReference>
<keyword evidence="10" id="KW-1185">Reference proteome</keyword>
<dbReference type="InterPro" id="IPR020846">
    <property type="entry name" value="MFS_dom"/>
</dbReference>
<feature type="domain" description="Major facilitator superfamily (MFS) profile" evidence="8">
    <location>
        <begin position="7"/>
        <end position="481"/>
    </location>
</feature>
<name>A0A7W5YDR5_9ACTN</name>
<dbReference type="Gene3D" id="1.20.1720.10">
    <property type="entry name" value="Multidrug resistance protein D"/>
    <property type="match status" value="1"/>
</dbReference>
<keyword evidence="4 7" id="KW-0812">Transmembrane</keyword>
<comment type="caution">
    <text evidence="9">The sequence shown here is derived from an EMBL/GenBank/DDBJ whole genome shotgun (WGS) entry which is preliminary data.</text>
</comment>
<feature type="transmembrane region" description="Helical" evidence="7">
    <location>
        <begin position="131"/>
        <end position="151"/>
    </location>
</feature>
<evidence type="ECO:0000256" key="7">
    <source>
        <dbReference type="SAM" id="Phobius"/>
    </source>
</evidence>
<dbReference type="Pfam" id="PF07690">
    <property type="entry name" value="MFS_1"/>
    <property type="match status" value="1"/>
</dbReference>
<dbReference type="PANTHER" id="PTHR42718">
    <property type="entry name" value="MAJOR FACILITATOR SUPERFAMILY MULTIDRUG TRANSPORTER MFSC"/>
    <property type="match status" value="1"/>
</dbReference>
<reference evidence="9 10" key="1">
    <citation type="submission" date="2020-08" db="EMBL/GenBank/DDBJ databases">
        <title>Sequencing the genomes of 1000 actinobacteria strains.</title>
        <authorList>
            <person name="Klenk H.-P."/>
        </authorList>
    </citation>
    <scope>NUCLEOTIDE SEQUENCE [LARGE SCALE GENOMIC DNA]</scope>
    <source>
        <strain evidence="9 10">DSM 44320</strain>
    </source>
</reference>
<dbReference type="AlphaFoldDB" id="A0A7W5YDR5"/>
<keyword evidence="2" id="KW-0813">Transport</keyword>